<dbReference type="GO" id="GO:0042273">
    <property type="term" value="P:ribosomal large subunit biogenesis"/>
    <property type="evidence" value="ECO:0007669"/>
    <property type="project" value="TreeGrafter"/>
</dbReference>
<keyword evidence="7 9" id="KW-0539">Nucleus</keyword>
<feature type="compositionally biased region" description="Basic and acidic residues" evidence="10">
    <location>
        <begin position="123"/>
        <end position="142"/>
    </location>
</feature>
<evidence type="ECO:0000256" key="1">
    <source>
        <dbReference type="ARBA" id="ARBA00004604"/>
    </source>
</evidence>
<evidence type="ECO:0000256" key="8">
    <source>
        <dbReference type="ARBA" id="ARBA00076672"/>
    </source>
</evidence>
<dbReference type="SUPFAM" id="SSF53335">
    <property type="entry name" value="S-adenosyl-L-methionine-dependent methyltransferases"/>
    <property type="match status" value="1"/>
</dbReference>
<organism evidence="11 12">
    <name type="scientific">Golovinomyces cichoracearum</name>
    <dbReference type="NCBI Taxonomy" id="62708"/>
    <lineage>
        <taxon>Eukaryota</taxon>
        <taxon>Fungi</taxon>
        <taxon>Dikarya</taxon>
        <taxon>Ascomycota</taxon>
        <taxon>Pezizomycotina</taxon>
        <taxon>Leotiomycetes</taxon>
        <taxon>Erysiphales</taxon>
        <taxon>Erysiphaceae</taxon>
        <taxon>Golovinomyces</taxon>
    </lineage>
</organism>
<evidence type="ECO:0000256" key="5">
    <source>
        <dbReference type="ARBA" id="ARBA00022679"/>
    </source>
</evidence>
<comment type="function">
    <text evidence="9">S-adenosyl-L-methionine-dependent methyltransferase that specifically methylates the N(1) position of adenine in helix 25.1 in 25S rRNA. Required both for ribosomal 40S and 60S subunits biogenesis. Required for efficient pre-rRNA cleavage at site A2.</text>
</comment>
<dbReference type="InterPro" id="IPR029063">
    <property type="entry name" value="SAM-dependent_MTases_sf"/>
</dbReference>
<dbReference type="PANTHER" id="PTHR12787">
    <property type="entry name" value="RIBOSOMAL RNA-PROCESSING PROTEIN 8"/>
    <property type="match status" value="1"/>
</dbReference>
<dbReference type="OrthoDB" id="10258825at2759"/>
<evidence type="ECO:0000256" key="2">
    <source>
        <dbReference type="ARBA" id="ARBA00006301"/>
    </source>
</evidence>
<feature type="compositionally biased region" description="Basic residues" evidence="10">
    <location>
        <begin position="72"/>
        <end position="81"/>
    </location>
</feature>
<keyword evidence="5 9" id="KW-0808">Transferase</keyword>
<evidence type="ECO:0000256" key="9">
    <source>
        <dbReference type="RuleBase" id="RU365074"/>
    </source>
</evidence>
<evidence type="ECO:0000256" key="3">
    <source>
        <dbReference type="ARBA" id="ARBA00022552"/>
    </source>
</evidence>
<dbReference type="GO" id="GO:0005730">
    <property type="term" value="C:nucleolus"/>
    <property type="evidence" value="ECO:0007669"/>
    <property type="project" value="UniProtKB-SubCell"/>
</dbReference>
<reference evidence="11 12" key="1">
    <citation type="journal article" date="2018" name="BMC Genomics">
        <title>Comparative genome analyses reveal sequence features reflecting distinct modes of host-adaptation between dicot and monocot powdery mildew.</title>
        <authorList>
            <person name="Wu Y."/>
            <person name="Ma X."/>
            <person name="Pan Z."/>
            <person name="Kale S.D."/>
            <person name="Song Y."/>
            <person name="King H."/>
            <person name="Zhang Q."/>
            <person name="Presley C."/>
            <person name="Deng X."/>
            <person name="Wei C.I."/>
            <person name="Xiao S."/>
        </authorList>
    </citation>
    <scope>NUCLEOTIDE SEQUENCE [LARGE SCALE GENOMIC DNA]</scope>
    <source>
        <strain evidence="11">UCSC1</strain>
    </source>
</reference>
<feature type="region of interest" description="Disordered" evidence="10">
    <location>
        <begin position="123"/>
        <end position="193"/>
    </location>
</feature>
<sequence>MFAVPGWSVSSELLKTQTTCPDSLKHDANGIGAREAEPLKKRKRSQINLNPKEINSTNLADLWEKVIEGNPRKNKKNKKRKGDSIRKSENTLKKKFHAQSTSAFEDKNSKEIICEGKELVRKSATSDDSLRTTDAEGQHSQRDGGNQRTEKLTKRKGKYSEKTSEISEGSKENENCTDLKSNPSIELSSSSDTTAISTLTPLQAAMRKKLISSRFRYLNQTLYTTPSSQSLNLFQENPEMFSDYHEGFRRQVEIWPENPVDSYLTEIKSRGKVKEFRRGKPDEKEVILPLPRTSGTCIIADLGCGDAVLSTKLQPYLQEYRLQIHSFDLHSLSKLVTKADISNLPLPDGSVNVAIFCLALMGTNWVDFIEEAFRVLRWKGELWVAEIKSRFGRVKKSGSKIVEHSVGKKKKATATESKKYLKQKEEQIDDAIAAVEVDGIDDHKKDETNLNAFVEILKTRGFVLRSKENEAIDVTNKMFVKMYFLKNTTPVRGKYASASAESPTVISHRETWKNKEKTKFIEKELSQLVTNEADVLKPCLYKLR</sequence>
<keyword evidence="6 9" id="KW-0949">S-adenosyl-L-methionine</keyword>
<evidence type="ECO:0000256" key="10">
    <source>
        <dbReference type="SAM" id="MobiDB-lite"/>
    </source>
</evidence>
<keyword evidence="3 9" id="KW-0698">rRNA processing</keyword>
<gene>
    <name evidence="11" type="ORF">GcC1_152011</name>
</gene>
<dbReference type="EC" id="2.1.1.-" evidence="9"/>
<proteinExistence type="inferred from homology"/>
<dbReference type="FunFam" id="1.10.10.2150:FF:000001">
    <property type="entry name" value="Ribosomal RNA-processing protein 8"/>
    <property type="match status" value="1"/>
</dbReference>
<comment type="similarity">
    <text evidence="2 9">Belongs to the methyltransferase superfamily. RRP8 family.</text>
</comment>
<dbReference type="GO" id="GO:0016433">
    <property type="term" value="F:rRNA (adenine) methyltransferase activity"/>
    <property type="evidence" value="ECO:0007669"/>
    <property type="project" value="TreeGrafter"/>
</dbReference>
<dbReference type="InterPro" id="IPR007823">
    <property type="entry name" value="RRP8"/>
</dbReference>
<accession>A0A420HWQ2</accession>
<dbReference type="EMBL" id="MCBR01015278">
    <property type="protein sequence ID" value="RKF61830.1"/>
    <property type="molecule type" value="Genomic_DNA"/>
</dbReference>
<name>A0A420HWQ2_9PEZI</name>
<evidence type="ECO:0000313" key="11">
    <source>
        <dbReference type="EMBL" id="RKF61830.1"/>
    </source>
</evidence>
<dbReference type="InterPro" id="IPR042036">
    <property type="entry name" value="RRP8_N"/>
</dbReference>
<evidence type="ECO:0000256" key="6">
    <source>
        <dbReference type="ARBA" id="ARBA00022691"/>
    </source>
</evidence>
<feature type="region of interest" description="Disordered" evidence="10">
    <location>
        <begin position="65"/>
        <end position="105"/>
    </location>
</feature>
<comment type="caution">
    <text evidence="11">The sequence shown here is derived from an EMBL/GenBank/DDBJ whole genome shotgun (WGS) entry which is preliminary data.</text>
</comment>
<feature type="compositionally biased region" description="Basic and acidic residues" evidence="10">
    <location>
        <begin position="148"/>
        <end position="174"/>
    </location>
</feature>
<protein>
    <recommendedName>
        <fullName evidence="8 9">Ribosomal RNA-processing protein 8</fullName>
        <ecNumber evidence="9">2.1.1.-</ecNumber>
    </recommendedName>
</protein>
<comment type="subcellular location">
    <subcellularLocation>
        <location evidence="1 9">Nucleus</location>
        <location evidence="1 9">Nucleolus</location>
    </subcellularLocation>
</comment>
<evidence type="ECO:0000256" key="4">
    <source>
        <dbReference type="ARBA" id="ARBA00022603"/>
    </source>
</evidence>
<feature type="compositionally biased region" description="Basic and acidic residues" evidence="10">
    <location>
        <begin position="82"/>
        <end position="92"/>
    </location>
</feature>
<feature type="region of interest" description="Disordered" evidence="10">
    <location>
        <begin position="20"/>
        <end position="52"/>
    </location>
</feature>
<feature type="compositionally biased region" description="Polar residues" evidence="10">
    <location>
        <begin position="176"/>
        <end position="193"/>
    </location>
</feature>
<dbReference type="Gene3D" id="1.10.10.2150">
    <property type="entry name" value="Ribosomal RNA-processing protein 8, N-terminal domain"/>
    <property type="match status" value="1"/>
</dbReference>
<evidence type="ECO:0000256" key="7">
    <source>
        <dbReference type="ARBA" id="ARBA00023242"/>
    </source>
</evidence>
<dbReference type="AlphaFoldDB" id="A0A420HWQ2"/>
<dbReference type="Gene3D" id="3.40.50.150">
    <property type="entry name" value="Vaccinia Virus protein VP39"/>
    <property type="match status" value="1"/>
</dbReference>
<feature type="compositionally biased region" description="Basic and acidic residues" evidence="10">
    <location>
        <begin position="23"/>
        <end position="39"/>
    </location>
</feature>
<dbReference type="PANTHER" id="PTHR12787:SF0">
    <property type="entry name" value="RIBOSOMAL RNA-PROCESSING PROTEIN 8"/>
    <property type="match status" value="1"/>
</dbReference>
<dbReference type="Proteomes" id="UP000285405">
    <property type="component" value="Unassembled WGS sequence"/>
</dbReference>
<keyword evidence="4 9" id="KW-0489">Methyltransferase</keyword>
<evidence type="ECO:0000313" key="12">
    <source>
        <dbReference type="Proteomes" id="UP000285405"/>
    </source>
</evidence>
<dbReference type="Pfam" id="PF05148">
    <property type="entry name" value="Methyltransf_8"/>
    <property type="match status" value="1"/>
</dbReference>